<dbReference type="Proteomes" id="UP000320085">
    <property type="component" value="Unassembled WGS sequence"/>
</dbReference>
<dbReference type="OrthoDB" id="9797603at2"/>
<gene>
    <name evidence="2" type="ORF">FHX52_2836</name>
</gene>
<name>A0A543PPW9_9MICO</name>
<dbReference type="AlphaFoldDB" id="A0A543PPW9"/>
<dbReference type="InterPro" id="IPR002575">
    <property type="entry name" value="Aminoglycoside_PTrfase"/>
</dbReference>
<dbReference type="Pfam" id="PF01636">
    <property type="entry name" value="APH"/>
    <property type="match status" value="1"/>
</dbReference>
<dbReference type="GO" id="GO:0016301">
    <property type="term" value="F:kinase activity"/>
    <property type="evidence" value="ECO:0007669"/>
    <property type="project" value="UniProtKB-KW"/>
</dbReference>
<dbReference type="Gene3D" id="3.90.1200.10">
    <property type="match status" value="1"/>
</dbReference>
<evidence type="ECO:0000259" key="1">
    <source>
        <dbReference type="Pfam" id="PF01636"/>
    </source>
</evidence>
<protein>
    <submittedName>
        <fullName evidence="2">Ser/Thr protein kinase RdoA (MazF antagonist)</fullName>
    </submittedName>
</protein>
<dbReference type="SUPFAM" id="SSF56112">
    <property type="entry name" value="Protein kinase-like (PK-like)"/>
    <property type="match status" value="1"/>
</dbReference>
<keyword evidence="2" id="KW-0808">Transferase</keyword>
<evidence type="ECO:0000313" key="3">
    <source>
        <dbReference type="Proteomes" id="UP000320085"/>
    </source>
</evidence>
<keyword evidence="2" id="KW-0418">Kinase</keyword>
<reference evidence="2 3" key="1">
    <citation type="submission" date="2019-06" db="EMBL/GenBank/DDBJ databases">
        <title>Sequencing the genomes of 1000 actinobacteria strains.</title>
        <authorList>
            <person name="Klenk H.-P."/>
        </authorList>
    </citation>
    <scope>NUCLEOTIDE SEQUENCE [LARGE SCALE GENOMIC DNA]</scope>
    <source>
        <strain evidence="2 3">DSM 21776</strain>
    </source>
</reference>
<dbReference type="InterPro" id="IPR011009">
    <property type="entry name" value="Kinase-like_dom_sf"/>
</dbReference>
<accession>A0A543PPW9</accession>
<evidence type="ECO:0000313" key="2">
    <source>
        <dbReference type="EMBL" id="TQN46130.1"/>
    </source>
</evidence>
<proteinExistence type="predicted"/>
<feature type="domain" description="Aminoglycoside phosphotransferase" evidence="1">
    <location>
        <begin position="40"/>
        <end position="248"/>
    </location>
</feature>
<comment type="caution">
    <text evidence="2">The sequence shown here is derived from an EMBL/GenBank/DDBJ whole genome shotgun (WGS) entry which is preliminary data.</text>
</comment>
<dbReference type="RefSeq" id="WP_141822983.1">
    <property type="nucleotide sequence ID" value="NZ_BAAAQC010000004.1"/>
</dbReference>
<sequence length="298" mass="31035">MTAEPPDTWLRAYAAALSSGVGPGSPVRRVATPSGALVAHVGDVVVKVHHPRTDAAALSRRLTSSARLAARGLVVAPLSTSPGTEPASHRLVTAWPRVDVLHPDDDDLPWAAAGALLARLHRAPVDSVTARLGVHGGGKRLGRALARVADLAVGDDDRDLLATVGASLTVQLREGAQEPGSRPTTLVHGDWHLGQLAHDDEWRLLDIDDLGLGDPAWDLGRPAGFWAAGLLDDDSWGTFLGAYRATGGPGIPGDGDPWPRLDLAARCAVFVAAVRELGAQPMSSGISVSALLQACRGM</sequence>
<organism evidence="2 3">
    <name type="scientific">Humibacillus xanthopallidus</name>
    <dbReference type="NCBI Taxonomy" id="412689"/>
    <lineage>
        <taxon>Bacteria</taxon>
        <taxon>Bacillati</taxon>
        <taxon>Actinomycetota</taxon>
        <taxon>Actinomycetes</taxon>
        <taxon>Micrococcales</taxon>
        <taxon>Intrasporangiaceae</taxon>
        <taxon>Humibacillus</taxon>
    </lineage>
</organism>
<dbReference type="EMBL" id="VFQF01000002">
    <property type="protein sequence ID" value="TQN46130.1"/>
    <property type="molecule type" value="Genomic_DNA"/>
</dbReference>